<organism evidence="2 3">
    <name type="scientific">Littorina saxatilis</name>
    <dbReference type="NCBI Taxonomy" id="31220"/>
    <lineage>
        <taxon>Eukaryota</taxon>
        <taxon>Metazoa</taxon>
        <taxon>Spiralia</taxon>
        <taxon>Lophotrochozoa</taxon>
        <taxon>Mollusca</taxon>
        <taxon>Gastropoda</taxon>
        <taxon>Caenogastropoda</taxon>
        <taxon>Littorinimorpha</taxon>
        <taxon>Littorinoidea</taxon>
        <taxon>Littorinidae</taxon>
        <taxon>Littorina</taxon>
    </lineage>
</organism>
<protein>
    <recommendedName>
        <fullName evidence="1">VWFA domain-containing protein</fullName>
    </recommendedName>
</protein>
<gene>
    <name evidence="2" type="ORF">V1264_008391</name>
</gene>
<dbReference type="PROSITE" id="PS50234">
    <property type="entry name" value="VWFA"/>
    <property type="match status" value="1"/>
</dbReference>
<keyword evidence="3" id="KW-1185">Reference proteome</keyword>
<dbReference type="Pfam" id="PF00092">
    <property type="entry name" value="VWA"/>
    <property type="match status" value="1"/>
</dbReference>
<comment type="caution">
    <text evidence="2">The sequence shown here is derived from an EMBL/GenBank/DDBJ whole genome shotgun (WGS) entry which is preliminary data.</text>
</comment>
<dbReference type="PANTHER" id="PTHR24020:SF87">
    <property type="entry name" value="COLLAGEN ALPHA-1(VI) CHAIN-LIKE"/>
    <property type="match status" value="1"/>
</dbReference>
<feature type="domain" description="VWFA" evidence="1">
    <location>
        <begin position="1"/>
        <end position="155"/>
    </location>
</feature>
<dbReference type="SUPFAM" id="SSF53300">
    <property type="entry name" value="vWA-like"/>
    <property type="match status" value="1"/>
</dbReference>
<accession>A0AAN9ATA1</accession>
<name>A0AAN9ATA1_9CAEN</name>
<evidence type="ECO:0000259" key="1">
    <source>
        <dbReference type="PROSITE" id="PS50234"/>
    </source>
</evidence>
<dbReference type="AlphaFoldDB" id="A0AAN9ATA1"/>
<dbReference type="PANTHER" id="PTHR24020">
    <property type="entry name" value="COLLAGEN ALPHA"/>
    <property type="match status" value="1"/>
</dbReference>
<dbReference type="SMART" id="SM00327">
    <property type="entry name" value="VWA"/>
    <property type="match status" value="1"/>
</dbReference>
<dbReference type="InterPro" id="IPR036465">
    <property type="entry name" value="vWFA_dom_sf"/>
</dbReference>
<dbReference type="InterPro" id="IPR002035">
    <property type="entry name" value="VWF_A"/>
</dbReference>
<dbReference type="Proteomes" id="UP001374579">
    <property type="component" value="Unassembled WGS sequence"/>
</dbReference>
<dbReference type="InterPro" id="IPR050525">
    <property type="entry name" value="ECM_Assembly_Org"/>
</dbReference>
<sequence>MIADVVSNSDVGSNDVMFGVDTFDAVFRQQITLGEKASKSSLMSAVQNIGYHSGGMTNTALGLFGMQTVSFSPEAGGRSRAAKVGVVVTDGGSNDKNATIAAAKAARAAGIRMVAVGVGSPSYTELYSIATSSSYVYTGTSYSTKARLRTLIASIKNDC</sequence>
<evidence type="ECO:0000313" key="2">
    <source>
        <dbReference type="EMBL" id="KAK7092682.1"/>
    </source>
</evidence>
<evidence type="ECO:0000313" key="3">
    <source>
        <dbReference type="Proteomes" id="UP001374579"/>
    </source>
</evidence>
<proteinExistence type="predicted"/>
<dbReference type="EMBL" id="JBAMIC010000021">
    <property type="protein sequence ID" value="KAK7092682.1"/>
    <property type="molecule type" value="Genomic_DNA"/>
</dbReference>
<dbReference type="Gene3D" id="3.40.50.410">
    <property type="entry name" value="von Willebrand factor, type A domain"/>
    <property type="match status" value="1"/>
</dbReference>
<reference evidence="2 3" key="1">
    <citation type="submission" date="2024-02" db="EMBL/GenBank/DDBJ databases">
        <title>Chromosome-scale genome assembly of the rough periwinkle Littorina saxatilis.</title>
        <authorList>
            <person name="De Jode A."/>
            <person name="Faria R."/>
            <person name="Formenti G."/>
            <person name="Sims Y."/>
            <person name="Smith T.P."/>
            <person name="Tracey A."/>
            <person name="Wood J.M.D."/>
            <person name="Zagrodzka Z.B."/>
            <person name="Johannesson K."/>
            <person name="Butlin R.K."/>
            <person name="Leder E.H."/>
        </authorList>
    </citation>
    <scope>NUCLEOTIDE SEQUENCE [LARGE SCALE GENOMIC DNA]</scope>
    <source>
        <strain evidence="2">Snail1</strain>
        <tissue evidence="2">Muscle</tissue>
    </source>
</reference>